<protein>
    <submittedName>
        <fullName evidence="2">Uncharacterized protein</fullName>
    </submittedName>
</protein>
<name>A0A5J9V6C1_9POAL</name>
<evidence type="ECO:0000256" key="1">
    <source>
        <dbReference type="SAM" id="MobiDB-lite"/>
    </source>
</evidence>
<dbReference type="AlphaFoldDB" id="A0A5J9V6C1"/>
<sequence>DPSLVVVTPEVESVPRNAEIPSPPPGSLLVPTYSLIFEEPSPDDPSNSAAPPVVPDAVCEGSSLIPSEVLRRSPTVASDVIRTDGVVERAELVNSRQPLPEGSGVGCSGSKGASSSGSLELDVEAMLSSINEDIQASGPLESAARKVRFPKE</sequence>
<keyword evidence="3" id="KW-1185">Reference proteome</keyword>
<dbReference type="Gramene" id="TVU31495">
    <property type="protein sequence ID" value="TVU31495"/>
    <property type="gene ID" value="EJB05_23182"/>
</dbReference>
<reference evidence="2 3" key="1">
    <citation type="journal article" date="2019" name="Sci. Rep.">
        <title>A high-quality genome of Eragrostis curvula grass provides insights into Poaceae evolution and supports new strategies to enhance forage quality.</title>
        <authorList>
            <person name="Carballo J."/>
            <person name="Santos B.A.C.M."/>
            <person name="Zappacosta D."/>
            <person name="Garbus I."/>
            <person name="Selva J.P."/>
            <person name="Gallo C.A."/>
            <person name="Diaz A."/>
            <person name="Albertini E."/>
            <person name="Caccamo M."/>
            <person name="Echenique V."/>
        </authorList>
    </citation>
    <scope>NUCLEOTIDE SEQUENCE [LARGE SCALE GENOMIC DNA]</scope>
    <source>
        <strain evidence="3">cv. Victoria</strain>
        <tissue evidence="2">Leaf</tissue>
    </source>
</reference>
<proteinExistence type="predicted"/>
<feature type="region of interest" description="Disordered" evidence="1">
    <location>
        <begin position="1"/>
        <end position="26"/>
    </location>
</feature>
<organism evidence="2 3">
    <name type="scientific">Eragrostis curvula</name>
    <name type="common">weeping love grass</name>
    <dbReference type="NCBI Taxonomy" id="38414"/>
    <lineage>
        <taxon>Eukaryota</taxon>
        <taxon>Viridiplantae</taxon>
        <taxon>Streptophyta</taxon>
        <taxon>Embryophyta</taxon>
        <taxon>Tracheophyta</taxon>
        <taxon>Spermatophyta</taxon>
        <taxon>Magnoliopsida</taxon>
        <taxon>Liliopsida</taxon>
        <taxon>Poales</taxon>
        <taxon>Poaceae</taxon>
        <taxon>PACMAD clade</taxon>
        <taxon>Chloridoideae</taxon>
        <taxon>Eragrostideae</taxon>
        <taxon>Eragrostidinae</taxon>
        <taxon>Eragrostis</taxon>
    </lineage>
</organism>
<feature type="region of interest" description="Disordered" evidence="1">
    <location>
        <begin position="94"/>
        <end position="118"/>
    </location>
</feature>
<accession>A0A5J9V6C1</accession>
<dbReference type="Proteomes" id="UP000324897">
    <property type="component" value="Chromosome 1"/>
</dbReference>
<evidence type="ECO:0000313" key="3">
    <source>
        <dbReference type="Proteomes" id="UP000324897"/>
    </source>
</evidence>
<feature type="non-terminal residue" evidence="2">
    <location>
        <position position="1"/>
    </location>
</feature>
<evidence type="ECO:0000313" key="2">
    <source>
        <dbReference type="EMBL" id="TVU31495.1"/>
    </source>
</evidence>
<feature type="region of interest" description="Disordered" evidence="1">
    <location>
        <begin position="132"/>
        <end position="152"/>
    </location>
</feature>
<gene>
    <name evidence="2" type="ORF">EJB05_23182</name>
</gene>
<comment type="caution">
    <text evidence="2">The sequence shown here is derived from an EMBL/GenBank/DDBJ whole genome shotgun (WGS) entry which is preliminary data.</text>
</comment>
<dbReference type="EMBL" id="RWGY01000011">
    <property type="protein sequence ID" value="TVU31495.1"/>
    <property type="molecule type" value="Genomic_DNA"/>
</dbReference>